<sequence length="160" mass="17005">MKGEEEISASVCEVRIPVGTFTAVAGCIYTFEPLTKDNKSAMAVSGGGSSEGKSLTSCGAVRTTSALTELPPSKSPFRAKVYSSVFSFLMPAVHHHSEDVHQGNMFLGAVGSPSRLAIIVRPRLPSRTQRQCVTAVLLDTPVSTFIAIQVCIQCTTLDVE</sequence>
<name>A0A067N1W4_BOTB1</name>
<dbReference type="Proteomes" id="UP000027195">
    <property type="component" value="Unassembled WGS sequence"/>
</dbReference>
<keyword evidence="2" id="KW-1185">Reference proteome</keyword>
<dbReference type="InParanoid" id="A0A067N1W4"/>
<dbReference type="PROSITE" id="PS51257">
    <property type="entry name" value="PROKAR_LIPOPROTEIN"/>
    <property type="match status" value="1"/>
</dbReference>
<protein>
    <submittedName>
        <fullName evidence="1">Uncharacterized protein</fullName>
    </submittedName>
</protein>
<evidence type="ECO:0000313" key="1">
    <source>
        <dbReference type="EMBL" id="KDQ20940.1"/>
    </source>
</evidence>
<proteinExistence type="predicted"/>
<accession>A0A067N1W4</accession>
<reference evidence="2" key="1">
    <citation type="journal article" date="2014" name="Proc. Natl. Acad. Sci. U.S.A.">
        <title>Extensive sampling of basidiomycete genomes demonstrates inadequacy of the white-rot/brown-rot paradigm for wood decay fungi.</title>
        <authorList>
            <person name="Riley R."/>
            <person name="Salamov A.A."/>
            <person name="Brown D.W."/>
            <person name="Nagy L.G."/>
            <person name="Floudas D."/>
            <person name="Held B.W."/>
            <person name="Levasseur A."/>
            <person name="Lombard V."/>
            <person name="Morin E."/>
            <person name="Otillar R."/>
            <person name="Lindquist E.A."/>
            <person name="Sun H."/>
            <person name="LaButti K.M."/>
            <person name="Schmutz J."/>
            <person name="Jabbour D."/>
            <person name="Luo H."/>
            <person name="Baker S.E."/>
            <person name="Pisabarro A.G."/>
            <person name="Walton J.D."/>
            <person name="Blanchette R.A."/>
            <person name="Henrissat B."/>
            <person name="Martin F."/>
            <person name="Cullen D."/>
            <person name="Hibbett D.S."/>
            <person name="Grigoriev I.V."/>
        </authorList>
    </citation>
    <scope>NUCLEOTIDE SEQUENCE [LARGE SCALE GENOMIC DNA]</scope>
    <source>
        <strain evidence="2">FD-172 SS1</strain>
    </source>
</reference>
<dbReference type="EMBL" id="KL198017">
    <property type="protein sequence ID" value="KDQ20940.1"/>
    <property type="molecule type" value="Genomic_DNA"/>
</dbReference>
<organism evidence="1 2">
    <name type="scientific">Botryobasidium botryosum (strain FD-172 SS1)</name>
    <dbReference type="NCBI Taxonomy" id="930990"/>
    <lineage>
        <taxon>Eukaryota</taxon>
        <taxon>Fungi</taxon>
        <taxon>Dikarya</taxon>
        <taxon>Basidiomycota</taxon>
        <taxon>Agaricomycotina</taxon>
        <taxon>Agaricomycetes</taxon>
        <taxon>Cantharellales</taxon>
        <taxon>Botryobasidiaceae</taxon>
        <taxon>Botryobasidium</taxon>
    </lineage>
</organism>
<evidence type="ECO:0000313" key="2">
    <source>
        <dbReference type="Proteomes" id="UP000027195"/>
    </source>
</evidence>
<dbReference type="AlphaFoldDB" id="A0A067N1W4"/>
<gene>
    <name evidence="1" type="ORF">BOTBODRAFT_322990</name>
</gene>
<dbReference type="HOGENOM" id="CLU_1651868_0_0_1"/>